<feature type="compositionally biased region" description="Low complexity" evidence="1">
    <location>
        <begin position="256"/>
        <end position="265"/>
    </location>
</feature>
<evidence type="ECO:0000313" key="5">
    <source>
        <dbReference type="Proteomes" id="UP000054561"/>
    </source>
</evidence>
<feature type="compositionally biased region" description="Low complexity" evidence="1">
    <location>
        <begin position="746"/>
        <end position="757"/>
    </location>
</feature>
<feature type="domain" description="Schizont-infected cell agglutination C-terminal" evidence="2">
    <location>
        <begin position="1008"/>
        <end position="1108"/>
    </location>
</feature>
<feature type="domain" description="Schizont-infected cell agglutination C-terminal" evidence="2">
    <location>
        <begin position="875"/>
        <end position="976"/>
    </location>
</feature>
<evidence type="ECO:0000313" key="4">
    <source>
        <dbReference type="EMBL" id="KJP85112.1"/>
    </source>
</evidence>
<feature type="compositionally biased region" description="Basic and acidic residues" evidence="1">
    <location>
        <begin position="1389"/>
        <end position="1409"/>
    </location>
</feature>
<feature type="compositionally biased region" description="Pro residues" evidence="1">
    <location>
        <begin position="553"/>
        <end position="569"/>
    </location>
</feature>
<evidence type="ECO:0008006" key="6">
    <source>
        <dbReference type="Google" id="ProtNLM"/>
    </source>
</evidence>
<dbReference type="InterPro" id="IPR024290">
    <property type="entry name" value="SICA_extracell_a"/>
</dbReference>
<protein>
    <recommendedName>
        <fullName evidence="6">Schizont-infected cell agglutination C-terminal domain-containing protein</fullName>
    </recommendedName>
</protein>
<feature type="region of interest" description="Disordered" evidence="1">
    <location>
        <begin position="1309"/>
        <end position="1345"/>
    </location>
</feature>
<evidence type="ECO:0000259" key="2">
    <source>
        <dbReference type="Pfam" id="PF12879"/>
    </source>
</evidence>
<gene>
    <name evidence="4" type="ORF">AK88_05251</name>
</gene>
<dbReference type="Pfam" id="PF12879">
    <property type="entry name" value="SICA_C"/>
    <property type="match status" value="2"/>
</dbReference>
<proteinExistence type="predicted"/>
<keyword evidence="5" id="KW-1185">Reference proteome</keyword>
<dbReference type="OrthoDB" id="376328at2759"/>
<dbReference type="VEuPathDB" id="PlasmoDB:AK88_05251"/>
<accession>A0A0D9QE86</accession>
<feature type="compositionally biased region" description="Basic and acidic residues" evidence="1">
    <location>
        <begin position="178"/>
        <end position="192"/>
    </location>
</feature>
<dbReference type="EMBL" id="KQ001749">
    <property type="protein sequence ID" value="KJP85112.1"/>
    <property type="molecule type" value="Genomic_DNA"/>
</dbReference>
<name>A0A0D9QE86_PLAFR</name>
<feature type="compositionally biased region" description="Pro residues" evidence="1">
    <location>
        <begin position="731"/>
        <end position="745"/>
    </location>
</feature>
<feature type="compositionally biased region" description="Low complexity" evidence="1">
    <location>
        <begin position="666"/>
        <end position="697"/>
    </location>
</feature>
<feature type="region of interest" description="Disordered" evidence="1">
    <location>
        <begin position="175"/>
        <end position="276"/>
    </location>
</feature>
<reference evidence="4 5" key="1">
    <citation type="submission" date="2014-03" db="EMBL/GenBank/DDBJ databases">
        <title>The Genome Sequence of Plasmodium fragile nilgiri.</title>
        <authorList>
            <consortium name="The Broad Institute Genomics Platform"/>
            <consortium name="The Broad Institute Genome Sequencing Center for Infectious Disease"/>
            <person name="Neafsey D."/>
            <person name="Duraisingh M."/>
            <person name="Young S.K."/>
            <person name="Zeng Q."/>
            <person name="Gargeya S."/>
            <person name="Abouelleil A."/>
            <person name="Alvarado L."/>
            <person name="Chapman S.B."/>
            <person name="Gainer-Dewar J."/>
            <person name="Goldberg J."/>
            <person name="Griggs A."/>
            <person name="Gujja S."/>
            <person name="Hansen M."/>
            <person name="Howarth C."/>
            <person name="Imamovic A."/>
            <person name="Larimer J."/>
            <person name="Pearson M."/>
            <person name="Poon T.W."/>
            <person name="Priest M."/>
            <person name="Roberts A."/>
            <person name="Saif S."/>
            <person name="Shea T."/>
            <person name="Sykes S."/>
            <person name="Wortman J."/>
            <person name="Nusbaum C."/>
            <person name="Birren B."/>
        </authorList>
    </citation>
    <scope>NUCLEOTIDE SEQUENCE [LARGE SCALE GENOMIC DNA]</scope>
    <source>
        <strain evidence="5">nilgiri</strain>
    </source>
</reference>
<dbReference type="Pfam" id="PF12887">
    <property type="entry name" value="SICA_alpha"/>
    <property type="match status" value="1"/>
</dbReference>
<feature type="region of interest" description="Disordered" evidence="1">
    <location>
        <begin position="1709"/>
        <end position="1732"/>
    </location>
</feature>
<feature type="region of interest" description="Disordered" evidence="1">
    <location>
        <begin position="547"/>
        <end position="847"/>
    </location>
</feature>
<feature type="compositionally biased region" description="Basic and acidic residues" evidence="1">
    <location>
        <begin position="1709"/>
        <end position="1718"/>
    </location>
</feature>
<feature type="compositionally biased region" description="Low complexity" evidence="1">
    <location>
        <begin position="226"/>
        <end position="248"/>
    </location>
</feature>
<evidence type="ECO:0000256" key="1">
    <source>
        <dbReference type="SAM" id="MobiDB-lite"/>
    </source>
</evidence>
<feature type="region of interest" description="Disordered" evidence="1">
    <location>
        <begin position="1387"/>
        <end position="1409"/>
    </location>
</feature>
<feature type="domain" description="Schizont-infected cell agglutination extracellular alpha" evidence="3">
    <location>
        <begin position="7"/>
        <end position="152"/>
    </location>
</feature>
<feature type="compositionally biased region" description="Polar residues" evidence="1">
    <location>
        <begin position="1720"/>
        <end position="1732"/>
    </location>
</feature>
<dbReference type="InterPro" id="IPR024288">
    <property type="entry name" value="SICA_C"/>
</dbReference>
<sequence length="1732" mass="185059">MDKLKNEIAKNMKGDKDEDDGIPEIMCGQVEGHNGVNFAEKQKKMCALLLRLMFYIEGLNGDGSIVHEGGGNTSMNQLEEGMKCIIGSVYIQKIMQLACWEQRIRDHALNAVDGHVNEMLTGRPSRSRQCVHWEFGNTCVGGFIPESKITQWMLHDSIVTDRVKNAAFGARCSGQDWTQRKQDMRAEAEKAHTGIHATQCAGSQGKAHFNANTGQGEHGRPPPAAAKPVAAKPASPPSSGSGTTTTSSGGSGSNGKSGAAAAGPKEGTKTAPAGECQGDRLSEWKHKPVYVVSPPNKNHLQKLHKVLDDFKTYMDEKKRHEEAYGANCYNVGWNDITTGVVHFVDQKVADVVRCRFMTLALGFANGWGTKTQDRNAGVHMNEEEENSLRCEVVNVFGHLLRHKYCPQQEKWRRGTEYAGIAFKQMKSPEQDGHGGLGGPVMEGKCTMCGYGHNKHHVDAVNLKIVEWLLQQTNILEGMEHIEGGADCNMKWKEYTVDKMKMDNPKEVDATQIPEIKKDEEKLTKEAVKTIEKVKVLVEQKIQELAAGSEEVAQPPPSAPPPVPPPPPQQSQPGQDGKQRDKGDSKSTGGAGEAGKKSKSACGVTTGSHEKEVGEGILSVSVTFDPSSDPKDCSGSNSPETPEGTSPVESQDTEKDSWSKDGAGAQSTEAPASAPSESTPTAPSRESGAKGTTGASGSPAQDGETGPSGPAGKHGEPGNSGGGSVIDGGNDEPPPLNPPKPKPPTTSPTQSGSSGSFSDADLADGVPGGAGKGGGDGTGTVSTGDFSGLDLHTPGAAGTGNPGGSHALWTPSDGLNGQPAQSGPLPGPEDKIPGETTDGSGPYPPDLTGTVLTATTPVLLFLASVIVAVLGYSLWKYFAFLGQKRRRTYRTVRDVPSPPLDDEILDHLQRGGAPPPDYGYKMIRDRQPPSTSGSARPPRVHTRTIIELHLEVLNQCEATDWENVKEDYLQIVVKQFAPEFAQDLLRDDDTNNNILGVSTSDQDPPGTHYFAFLGQKRRRTYRTVRDVPSPPLDDEILDHLQRGGAPPPDYGYKMIRDRQPPSTSGSARPPRVHTRTIIELHLEVLNQCEATDWENVKEDYLQIVVKQFAPEFAQDLLRDDDTNNNILGVSTSDQDPPGTHVSANADRPRHYRARHPTCDAPVPATHTPTCAAPELAITQTPGSGNAVTDTPTCADPTPEITQPPGSGNAVTDTPTCDHPQPVIIHPHTNAPVTDTPTDHTVTHLPTCKAVTDTPTCDHPQPEITQPPGSGDTVTDIPTCAAVTNVPTCKAVTDTPTCADPKTDITQHTVTNDTVTDTPPHAPPKPAIIHPHTNSPVTDTPTCEDPKPDITQHTLTNDTVTDTPTCDHPQPEITDIPTHDIVPDISTCADPKPEITDIPKHDTVTDRPTRDAMTHIPTCDAVTDRPTCHDPEPDIIPPADAGATVTDTPTRDALTDTATRAAPTPRIPEHVVTGATVTDTPTCDTVTDTPTCDHPQPDITQHTSTHATVTDIPTCDTVTHTTTCEDPKPEITDVPTCKALTDTPIRDTVMDIPTCKAVTDTPTCDHPQPDITQPPGSGNAVTDTHTCDDPTPDITQHTVTNDTVTDIPTCDTVTHTTTCEDPKPEITDIGTRDAVTHIPTCADPKPGITDIPTRAIVTDISKCAAPTPRIPEHVVTGATVTDTPTCETVTDTPKHDKVTDIPTCYTVTHVPTREDPKPEITDSPTCDTVTDTPT</sequence>
<organism evidence="4 5">
    <name type="scientific">Plasmodium fragile</name>
    <dbReference type="NCBI Taxonomy" id="5857"/>
    <lineage>
        <taxon>Eukaryota</taxon>
        <taxon>Sar</taxon>
        <taxon>Alveolata</taxon>
        <taxon>Apicomplexa</taxon>
        <taxon>Aconoidasida</taxon>
        <taxon>Haemosporida</taxon>
        <taxon>Plasmodiidae</taxon>
        <taxon>Plasmodium</taxon>
        <taxon>Plasmodium (Plasmodium)</taxon>
    </lineage>
</organism>
<feature type="compositionally biased region" description="Polar residues" evidence="1">
    <location>
        <begin position="633"/>
        <end position="649"/>
    </location>
</feature>
<feature type="compositionally biased region" description="Low complexity" evidence="1">
    <location>
        <begin position="778"/>
        <end position="795"/>
    </location>
</feature>
<evidence type="ECO:0000259" key="3">
    <source>
        <dbReference type="Pfam" id="PF12887"/>
    </source>
</evidence>
<dbReference type="GeneID" id="24270565"/>
<feature type="non-terminal residue" evidence="4">
    <location>
        <position position="1732"/>
    </location>
</feature>
<feature type="compositionally biased region" description="Gly residues" evidence="1">
    <location>
        <begin position="765"/>
        <end position="777"/>
    </location>
</feature>
<dbReference type="RefSeq" id="XP_012338276.1">
    <property type="nucleotide sequence ID" value="XM_012482853.1"/>
</dbReference>
<dbReference type="Proteomes" id="UP000054561">
    <property type="component" value="Unassembled WGS sequence"/>
</dbReference>
<dbReference type="OMA" id="PFQMEPP"/>